<sequence length="56" mass="6381">MLMGNPRLLMNQLDYTQYSPLLDAAGGRSGYGWMENTTVCRRRSGELIPVVRQNLH</sequence>
<accession>A0ABQ3B4P6</accession>
<proteinExistence type="predicted"/>
<name>A0ABQ3B4P6_9GAMM</name>
<keyword evidence="2" id="KW-1185">Reference proteome</keyword>
<gene>
    <name evidence="1" type="ORF">GCM10007071_27750</name>
</gene>
<protein>
    <submittedName>
        <fullName evidence="1">Uncharacterized protein</fullName>
    </submittedName>
</protein>
<comment type="caution">
    <text evidence="1">The sequence shown here is derived from an EMBL/GenBank/DDBJ whole genome shotgun (WGS) entry which is preliminary data.</text>
</comment>
<dbReference type="Proteomes" id="UP000601597">
    <property type="component" value="Unassembled WGS sequence"/>
</dbReference>
<reference evidence="2" key="1">
    <citation type="journal article" date="2019" name="Int. J. Syst. Evol. Microbiol.">
        <title>The Global Catalogue of Microorganisms (GCM) 10K type strain sequencing project: providing services to taxonomists for standard genome sequencing and annotation.</title>
        <authorList>
            <consortium name="The Broad Institute Genomics Platform"/>
            <consortium name="The Broad Institute Genome Sequencing Center for Infectious Disease"/>
            <person name="Wu L."/>
            <person name="Ma J."/>
        </authorList>
    </citation>
    <scope>NUCLEOTIDE SEQUENCE [LARGE SCALE GENOMIC DNA]</scope>
    <source>
        <strain evidence="2">KCTC 22280</strain>
    </source>
</reference>
<organism evidence="1 2">
    <name type="scientific">Marinobacter zhanjiangensis</name>
    <dbReference type="NCBI Taxonomy" id="578215"/>
    <lineage>
        <taxon>Bacteria</taxon>
        <taxon>Pseudomonadati</taxon>
        <taxon>Pseudomonadota</taxon>
        <taxon>Gammaproteobacteria</taxon>
        <taxon>Pseudomonadales</taxon>
        <taxon>Marinobacteraceae</taxon>
        <taxon>Marinobacter</taxon>
    </lineage>
</organism>
<evidence type="ECO:0000313" key="2">
    <source>
        <dbReference type="Proteomes" id="UP000601597"/>
    </source>
</evidence>
<evidence type="ECO:0000313" key="1">
    <source>
        <dbReference type="EMBL" id="GGY78797.1"/>
    </source>
</evidence>
<dbReference type="EMBL" id="BMXV01000006">
    <property type="protein sequence ID" value="GGY78797.1"/>
    <property type="molecule type" value="Genomic_DNA"/>
</dbReference>